<evidence type="ECO:0000256" key="13">
    <source>
        <dbReference type="ARBA" id="ARBA00023002"/>
    </source>
</evidence>
<keyword evidence="13 18" id="KW-0560">Oxidoreductase</keyword>
<dbReference type="OrthoDB" id="2204368at2759"/>
<dbReference type="InterPro" id="IPR018506">
    <property type="entry name" value="Cyt_B5_heme-BS"/>
</dbReference>
<keyword evidence="10 18" id="KW-0276">Fatty acid metabolism</keyword>
<evidence type="ECO:0000256" key="9">
    <source>
        <dbReference type="ARBA" id="ARBA00022824"/>
    </source>
</evidence>
<proteinExistence type="inferred from homology"/>
<evidence type="ECO:0000256" key="19">
    <source>
        <dbReference type="PIRSR" id="PIRSR005149-1"/>
    </source>
</evidence>
<keyword evidence="8 18" id="KW-0479">Metal-binding</keyword>
<dbReference type="GO" id="GO:0006633">
    <property type="term" value="P:fatty acid biosynthetic process"/>
    <property type="evidence" value="ECO:0007669"/>
    <property type="project" value="UniProtKB-KW"/>
</dbReference>
<evidence type="ECO:0000256" key="21">
    <source>
        <dbReference type="SAM" id="Phobius"/>
    </source>
</evidence>
<feature type="binding site" evidence="19">
    <location>
        <position position="207"/>
    </location>
    <ligand>
        <name>Zn(2+)</name>
        <dbReference type="ChEBI" id="CHEBI:29105"/>
        <label>1</label>
    </ligand>
</feature>
<keyword evidence="24" id="KW-1185">Reference proteome</keyword>
<dbReference type="PIRSF" id="PIRSF005149">
    <property type="entry name" value="IPC-B_HD"/>
    <property type="match status" value="1"/>
</dbReference>
<protein>
    <recommendedName>
        <fullName evidence="18">Fatty acid 2-hydroxylase</fullName>
        <ecNumber evidence="18">1.-.-.-</ecNumber>
    </recommendedName>
</protein>
<evidence type="ECO:0000256" key="7">
    <source>
        <dbReference type="ARBA" id="ARBA00022692"/>
    </source>
</evidence>
<evidence type="ECO:0000256" key="17">
    <source>
        <dbReference type="ARBA" id="ARBA00023160"/>
    </source>
</evidence>
<dbReference type="GO" id="GO:0080132">
    <property type="term" value="F:fatty acid 2-hydroxylase activity"/>
    <property type="evidence" value="ECO:0007669"/>
    <property type="project" value="InterPro"/>
</dbReference>
<evidence type="ECO:0000256" key="10">
    <source>
        <dbReference type="ARBA" id="ARBA00022832"/>
    </source>
</evidence>
<gene>
    <name evidence="23" type="ORF">PSYICH_LOCUS2763</name>
</gene>
<keyword evidence="16 18" id="KW-0472">Membrane</keyword>
<comment type="function">
    <text evidence="18">Catalyzes stereospecific hydroxylation of free fatty acids at the C-2 position to produce (R)-2-hydroxy fatty acids, which are building blocks of sphingolipids and glycosphingolipids common in neural tissue and epidermis. Plays an essential role in the synthesis of galactosphingolipids of the myelin sheath. Responsible for the synthesis of sphingolipids and glycosphingolipids involved in the formation of epidermal lamellar bodies critical for skin permeability barrier. Participates in the synthesis of glycosphingolipids and a fraction of type II wax diesters in sebaceous gland, specifically regulating hair follicle homeostasis. Involved in the synthesis of sphingolipids of plasma membrane rafts, controlling lipid raft mobility and trafficking of raft-associated proteins.</text>
</comment>
<dbReference type="AlphaFoldDB" id="A0A9P0G4F9"/>
<feature type="binding site" evidence="19">
    <location>
        <position position="261"/>
    </location>
    <ligand>
        <name>Zn(2+)</name>
        <dbReference type="ChEBI" id="CHEBI:29105"/>
        <label>1</label>
    </ligand>
</feature>
<feature type="transmembrane region" description="Helical" evidence="21">
    <location>
        <begin position="242"/>
        <end position="264"/>
    </location>
</feature>
<feature type="binding site" evidence="19">
    <location>
        <position position="282"/>
    </location>
    <ligand>
        <name>Zn(2+)</name>
        <dbReference type="ChEBI" id="CHEBI:29105"/>
        <label>1</label>
    </ligand>
</feature>
<evidence type="ECO:0000313" key="23">
    <source>
        <dbReference type="EMBL" id="CAH1101644.1"/>
    </source>
</evidence>
<comment type="pathway">
    <text evidence="3">Lipid metabolism.</text>
</comment>
<evidence type="ECO:0000256" key="5">
    <source>
        <dbReference type="ARBA" id="ARBA00022516"/>
    </source>
</evidence>
<evidence type="ECO:0000256" key="20">
    <source>
        <dbReference type="PIRSR" id="PIRSR005149-50"/>
    </source>
</evidence>
<keyword evidence="9 18" id="KW-0256">Endoplasmic reticulum</keyword>
<dbReference type="GO" id="GO:0020037">
    <property type="term" value="F:heme binding"/>
    <property type="evidence" value="ECO:0007669"/>
    <property type="project" value="InterPro"/>
</dbReference>
<dbReference type="PANTHER" id="PTHR12863:SF1">
    <property type="entry name" value="FATTY ACID 2-HYDROXYLASE"/>
    <property type="match status" value="1"/>
</dbReference>
<feature type="binding site" evidence="19">
    <location>
        <position position="180"/>
    </location>
    <ligand>
        <name>Zn(2+)</name>
        <dbReference type="ChEBI" id="CHEBI:29105"/>
        <label>1</label>
    </ligand>
</feature>
<evidence type="ECO:0000256" key="2">
    <source>
        <dbReference type="ARBA" id="ARBA00004991"/>
    </source>
</evidence>
<evidence type="ECO:0000256" key="12">
    <source>
        <dbReference type="ARBA" id="ARBA00022989"/>
    </source>
</evidence>
<keyword evidence="5 18" id="KW-0444">Lipid biosynthesis</keyword>
<evidence type="ECO:0000256" key="15">
    <source>
        <dbReference type="ARBA" id="ARBA00023098"/>
    </source>
</evidence>
<keyword evidence="6 20" id="KW-0349">Heme</keyword>
<keyword evidence="7 21" id="KW-0812">Transmembrane</keyword>
<comment type="subcellular location">
    <subcellularLocation>
        <location evidence="1">Endoplasmic reticulum membrane</location>
        <topology evidence="1">Multi-pass membrane protein</topology>
    </subcellularLocation>
</comment>
<feature type="binding site" evidence="19">
    <location>
        <position position="185"/>
    </location>
    <ligand>
        <name>Zn(2+)</name>
        <dbReference type="ChEBI" id="CHEBI:29105"/>
        <label>1</label>
    </ligand>
</feature>
<keyword evidence="15 18" id="KW-0443">Lipid metabolism</keyword>
<dbReference type="EMBL" id="OV651823">
    <property type="protein sequence ID" value="CAH1101644.1"/>
    <property type="molecule type" value="Genomic_DNA"/>
</dbReference>
<evidence type="ECO:0000256" key="18">
    <source>
        <dbReference type="PIRNR" id="PIRNR005149"/>
    </source>
</evidence>
<feature type="transmembrane region" description="Helical" evidence="21">
    <location>
        <begin position="126"/>
        <end position="145"/>
    </location>
</feature>
<comment type="cofactor">
    <cofactor evidence="18 19">
        <name>Zn(2+)</name>
        <dbReference type="ChEBI" id="CHEBI:29105"/>
    </cofactor>
    <text evidence="18 19">Binds 2 Zn(2+) ions per subunit that likely form a catalytic dimetal center.</text>
</comment>
<evidence type="ECO:0000256" key="6">
    <source>
        <dbReference type="ARBA" id="ARBA00022617"/>
    </source>
</evidence>
<dbReference type="GO" id="GO:0005789">
    <property type="term" value="C:endoplasmic reticulum membrane"/>
    <property type="evidence" value="ECO:0007669"/>
    <property type="project" value="UniProtKB-SubCell"/>
</dbReference>
<dbReference type="InterPro" id="IPR036400">
    <property type="entry name" value="Cyt_B5-like_heme/steroid_sf"/>
</dbReference>
<dbReference type="InterPro" id="IPR001199">
    <property type="entry name" value="Cyt_B5-like_heme/steroid-bd"/>
</dbReference>
<dbReference type="SUPFAM" id="SSF55856">
    <property type="entry name" value="Cytochrome b5-like heme/steroid binding domain"/>
    <property type="match status" value="1"/>
</dbReference>
<evidence type="ECO:0000313" key="24">
    <source>
        <dbReference type="Proteomes" id="UP001153636"/>
    </source>
</evidence>
<dbReference type="InterPro" id="IPR006694">
    <property type="entry name" value="Fatty_acid_hydroxylase"/>
</dbReference>
<evidence type="ECO:0000256" key="14">
    <source>
        <dbReference type="ARBA" id="ARBA00023004"/>
    </source>
</evidence>
<sequence length="320" mass="37763">MEKMNKYEQFNVKYNKQHYDIYEFLNNHPGGTNYVQLYKEKDIAKPMGLYDHSKAAFYLLEEYRKGGREKSNTEEDLERFVNWNEPMFSQVTKLGTNYYKWVTSPVDRDLRLFGNPILEYLTITPWYLVPAIWIPICIYFVIIGTEKYAQITKDPSPLVSVLLIFTMGVILWTIIEYTLHRFIFHIEPSGHSKIMIYFHFTIHGLHHKVPFDSKRLVFPPFPAAIITYTIHKLLSLFLPDSMLLLVLAGGIAGYVTYDMIHFYLHHGAPKENTYFYHLKRYHNQHHFAHHDNGFGISSTIWDKVFGTALKLRQLNIGIKW</sequence>
<feature type="binding site" evidence="19">
    <location>
        <position position="203"/>
    </location>
    <ligand>
        <name>Zn(2+)</name>
        <dbReference type="ChEBI" id="CHEBI:29105"/>
        <label>1</label>
    </ligand>
</feature>
<name>A0A9P0G4F9_9CUCU</name>
<feature type="domain" description="Cytochrome b5 heme-binding" evidence="22">
    <location>
        <begin position="1"/>
        <end position="69"/>
    </location>
</feature>
<comment type="similarity">
    <text evidence="4 18">Belongs to the sterol desaturase family. SCS7 subfamily.</text>
</comment>
<keyword evidence="11 19" id="KW-0862">Zinc</keyword>
<dbReference type="PANTHER" id="PTHR12863">
    <property type="entry name" value="FATTY ACID HYDROXYLASE"/>
    <property type="match status" value="1"/>
</dbReference>
<dbReference type="Gene3D" id="3.10.120.10">
    <property type="entry name" value="Cytochrome b5-like heme/steroid binding domain"/>
    <property type="match status" value="1"/>
</dbReference>
<dbReference type="EC" id="1.-.-.-" evidence="18"/>
<feature type="binding site" evidence="19">
    <location>
        <position position="286"/>
    </location>
    <ligand>
        <name>Zn(2+)</name>
        <dbReference type="ChEBI" id="CHEBI:29105"/>
        <label>1</label>
    </ligand>
</feature>
<feature type="transmembrane region" description="Helical" evidence="21">
    <location>
        <begin position="157"/>
        <end position="175"/>
    </location>
</feature>
<keyword evidence="17 18" id="KW-0275">Fatty acid biosynthesis</keyword>
<dbReference type="Pfam" id="PF04116">
    <property type="entry name" value="FA_hydroxylase"/>
    <property type="match status" value="1"/>
</dbReference>
<evidence type="ECO:0000256" key="3">
    <source>
        <dbReference type="ARBA" id="ARBA00005189"/>
    </source>
</evidence>
<organism evidence="23 24">
    <name type="scientific">Psylliodes chrysocephalus</name>
    <dbReference type="NCBI Taxonomy" id="3402493"/>
    <lineage>
        <taxon>Eukaryota</taxon>
        <taxon>Metazoa</taxon>
        <taxon>Ecdysozoa</taxon>
        <taxon>Arthropoda</taxon>
        <taxon>Hexapoda</taxon>
        <taxon>Insecta</taxon>
        <taxon>Pterygota</taxon>
        <taxon>Neoptera</taxon>
        <taxon>Endopterygota</taxon>
        <taxon>Coleoptera</taxon>
        <taxon>Polyphaga</taxon>
        <taxon>Cucujiformia</taxon>
        <taxon>Chrysomeloidea</taxon>
        <taxon>Chrysomelidae</taxon>
        <taxon>Galerucinae</taxon>
        <taxon>Alticini</taxon>
        <taxon>Psylliodes</taxon>
    </lineage>
</organism>
<dbReference type="PROSITE" id="PS00191">
    <property type="entry name" value="CYTOCHROME_B5_1"/>
    <property type="match status" value="1"/>
</dbReference>
<dbReference type="InterPro" id="IPR014430">
    <property type="entry name" value="Scs7"/>
</dbReference>
<dbReference type="Pfam" id="PF00173">
    <property type="entry name" value="Cyt-b5"/>
    <property type="match status" value="1"/>
</dbReference>
<feature type="binding site" description="axial binding residue" evidence="20">
    <location>
        <position position="28"/>
    </location>
    <ligand>
        <name>heme</name>
        <dbReference type="ChEBI" id="CHEBI:30413"/>
    </ligand>
    <ligandPart>
        <name>Fe</name>
        <dbReference type="ChEBI" id="CHEBI:18248"/>
    </ligandPart>
</feature>
<feature type="binding site" description="axial binding residue" evidence="20">
    <location>
        <position position="52"/>
    </location>
    <ligand>
        <name>heme</name>
        <dbReference type="ChEBI" id="CHEBI:30413"/>
    </ligand>
    <ligandPart>
        <name>Fe</name>
        <dbReference type="ChEBI" id="CHEBI:18248"/>
    </ligandPart>
</feature>
<keyword evidence="14 18" id="KW-0408">Iron</keyword>
<comment type="cofactor">
    <cofactor evidence="20">
        <name>Fe cation</name>
        <dbReference type="ChEBI" id="CHEBI:24875"/>
    </cofactor>
</comment>
<evidence type="ECO:0000256" key="1">
    <source>
        <dbReference type="ARBA" id="ARBA00004477"/>
    </source>
</evidence>
<reference evidence="23" key="1">
    <citation type="submission" date="2022-01" db="EMBL/GenBank/DDBJ databases">
        <authorList>
            <person name="King R."/>
        </authorList>
    </citation>
    <scope>NUCLEOTIDE SEQUENCE</scope>
</reference>
<evidence type="ECO:0000259" key="22">
    <source>
        <dbReference type="PROSITE" id="PS50255"/>
    </source>
</evidence>
<keyword evidence="12 21" id="KW-1133">Transmembrane helix</keyword>
<feature type="binding site" evidence="19">
    <location>
        <position position="265"/>
    </location>
    <ligand>
        <name>Zn(2+)</name>
        <dbReference type="ChEBI" id="CHEBI:29105"/>
        <label>1</label>
    </ligand>
</feature>
<evidence type="ECO:0000256" key="11">
    <source>
        <dbReference type="ARBA" id="ARBA00022833"/>
    </source>
</evidence>
<evidence type="ECO:0000256" key="8">
    <source>
        <dbReference type="ARBA" id="ARBA00022723"/>
    </source>
</evidence>
<feature type="binding site" evidence="19">
    <location>
        <position position="206"/>
    </location>
    <ligand>
        <name>Zn(2+)</name>
        <dbReference type="ChEBI" id="CHEBI:29105"/>
        <label>1</label>
    </ligand>
</feature>
<evidence type="ECO:0000256" key="16">
    <source>
        <dbReference type="ARBA" id="ARBA00023136"/>
    </source>
</evidence>
<feature type="binding site" evidence="19">
    <location>
        <position position="285"/>
    </location>
    <ligand>
        <name>Zn(2+)</name>
        <dbReference type="ChEBI" id="CHEBI:29105"/>
        <label>1</label>
    </ligand>
</feature>
<accession>A0A9P0G4F9</accession>
<evidence type="ECO:0000256" key="4">
    <source>
        <dbReference type="ARBA" id="ARBA00005747"/>
    </source>
</evidence>
<dbReference type="Proteomes" id="UP001153636">
    <property type="component" value="Chromosome 11"/>
</dbReference>
<dbReference type="PROSITE" id="PS50255">
    <property type="entry name" value="CYTOCHROME_B5_2"/>
    <property type="match status" value="1"/>
</dbReference>
<comment type="pathway">
    <text evidence="2">Sphingolipid metabolism.</text>
</comment>
<dbReference type="GO" id="GO:0005506">
    <property type="term" value="F:iron ion binding"/>
    <property type="evidence" value="ECO:0007669"/>
    <property type="project" value="UniProtKB-UniRule"/>
</dbReference>